<evidence type="ECO:0000256" key="5">
    <source>
        <dbReference type="ARBA" id="ARBA00023002"/>
    </source>
</evidence>
<dbReference type="NCBIfam" id="TIGR00069">
    <property type="entry name" value="hisD"/>
    <property type="match status" value="1"/>
</dbReference>
<dbReference type="Gene3D" id="3.40.50.1980">
    <property type="entry name" value="Nitrogenase molybdenum iron protein domain"/>
    <property type="match status" value="2"/>
</dbReference>
<evidence type="ECO:0000256" key="4">
    <source>
        <dbReference type="ARBA" id="ARBA00022833"/>
    </source>
</evidence>
<keyword evidence="4" id="KW-0862">Zinc</keyword>
<protein>
    <submittedName>
        <fullName evidence="9">Histidinol dehydrogenase</fullName>
        <ecNumber evidence="9">1.1.1.23</ecNumber>
    </submittedName>
</protein>
<evidence type="ECO:0000256" key="7">
    <source>
        <dbReference type="PIRSR" id="PIRSR000099-2"/>
    </source>
</evidence>
<feature type="binding site" evidence="7">
    <location>
        <position position="124"/>
    </location>
    <ligand>
        <name>NAD(+)</name>
        <dbReference type="ChEBI" id="CHEBI:57540"/>
    </ligand>
</feature>
<dbReference type="EC" id="1.1.1.23" evidence="9"/>
<dbReference type="InterPro" id="IPR022695">
    <property type="entry name" value="Histidinol_DH_monofunct"/>
</dbReference>
<dbReference type="PANTHER" id="PTHR21256">
    <property type="entry name" value="HISTIDINOL DEHYDROGENASE HDH"/>
    <property type="match status" value="1"/>
</dbReference>
<dbReference type="InterPro" id="IPR016161">
    <property type="entry name" value="Ald_DH/histidinol_DH"/>
</dbReference>
<dbReference type="InterPro" id="IPR012131">
    <property type="entry name" value="Hstdl_DH"/>
</dbReference>
<keyword evidence="10" id="KW-1185">Reference proteome</keyword>
<feature type="binding site" evidence="7">
    <location>
        <position position="210"/>
    </location>
    <ligand>
        <name>NAD(+)</name>
        <dbReference type="ChEBI" id="CHEBI:57540"/>
    </ligand>
</feature>
<dbReference type="Proteomes" id="UP000004095">
    <property type="component" value="Unassembled WGS sequence"/>
</dbReference>
<dbReference type="PIRSF" id="PIRSF000099">
    <property type="entry name" value="Histidinol_dh"/>
    <property type="match status" value="1"/>
</dbReference>
<reference evidence="9 10" key="1">
    <citation type="submission" date="2007-01" db="EMBL/GenBank/DDBJ databases">
        <authorList>
            <person name="Haygood M."/>
            <person name="Podell S."/>
            <person name="Anderson C."/>
            <person name="Hopkinson B."/>
            <person name="Roe K."/>
            <person name="Barbeau K."/>
            <person name="Gaasterland T."/>
            <person name="Ferriera S."/>
            <person name="Johnson J."/>
            <person name="Kravitz S."/>
            <person name="Beeson K."/>
            <person name="Sutton G."/>
            <person name="Rogers Y.-H."/>
            <person name="Friedman R."/>
            <person name="Frazier M."/>
            <person name="Venter J.C."/>
        </authorList>
    </citation>
    <scope>NUCLEOTIDE SEQUENCE [LARGE SCALE GENOMIC DNA]</scope>
    <source>
        <strain evidence="9 10">ATCC 23134</strain>
    </source>
</reference>
<evidence type="ECO:0000256" key="3">
    <source>
        <dbReference type="ARBA" id="ARBA00022723"/>
    </source>
</evidence>
<dbReference type="Pfam" id="PF00815">
    <property type="entry name" value="Histidinol_dh"/>
    <property type="match status" value="1"/>
</dbReference>
<dbReference type="GO" id="GO:0000105">
    <property type="term" value="P:L-histidine biosynthetic process"/>
    <property type="evidence" value="ECO:0007669"/>
    <property type="project" value="InterPro"/>
</dbReference>
<dbReference type="OrthoDB" id="9805269at2"/>
<dbReference type="GO" id="GO:0005829">
    <property type="term" value="C:cytosol"/>
    <property type="evidence" value="ECO:0007669"/>
    <property type="project" value="TreeGrafter"/>
</dbReference>
<dbReference type="GO" id="GO:0046872">
    <property type="term" value="F:metal ion binding"/>
    <property type="evidence" value="ECO:0007669"/>
    <property type="project" value="UniProtKB-KW"/>
</dbReference>
<evidence type="ECO:0000313" key="9">
    <source>
        <dbReference type="EMBL" id="EAY29684.1"/>
    </source>
</evidence>
<evidence type="ECO:0000256" key="6">
    <source>
        <dbReference type="PIRNR" id="PIRNR000099"/>
    </source>
</evidence>
<accession>A1ZJE8</accession>
<dbReference type="eggNOG" id="COG0141">
    <property type="taxonomic scope" value="Bacteria"/>
</dbReference>
<gene>
    <name evidence="9" type="ORF">M23134_00568</name>
</gene>
<dbReference type="GO" id="GO:0004399">
    <property type="term" value="F:histidinol dehydrogenase activity"/>
    <property type="evidence" value="ECO:0007669"/>
    <property type="project" value="UniProtKB-EC"/>
</dbReference>
<dbReference type="EMBL" id="AAWS01000010">
    <property type="protein sequence ID" value="EAY29684.1"/>
    <property type="molecule type" value="Genomic_DNA"/>
</dbReference>
<dbReference type="CDD" id="cd06572">
    <property type="entry name" value="Histidinol_dh"/>
    <property type="match status" value="1"/>
</dbReference>
<comment type="caution">
    <text evidence="9">The sequence shown here is derived from an EMBL/GenBank/DDBJ whole genome shotgun (WGS) entry which is preliminary data.</text>
</comment>
<dbReference type="FunFam" id="3.40.50.1980:FF:000001">
    <property type="entry name" value="Histidinol dehydrogenase"/>
    <property type="match status" value="1"/>
</dbReference>
<sequence length="429" mass="47396">MEKIIYPHKEDWSKLQERTFETYEALEKAVRPILRRVQREGDKALRSFVFKYDRVRIKRFQLTPEELAEASNHVSDELKEAINVAKYNIATFHLTQTKAVKKIETTEGVFSWQKNVPIAKVGLYVPSTGDAPLYSHILMMGILANIAGCKEIILCSAANHEGRIHPIILYTAHLLNIKKVYRVGGVQAIAAMAYGTETIPKVDKIFGPSNEYVSTAKQLVSKNDVAIDMPVGPSELCYVADQSTNPVYAAADILAHAEQSSHNQLVVLTNAEEVADKIQAEVDKQLNELPLKKEVAKEVFKNAKIIVFKSNVESIAFANEYAPENLVLAIDNAEAVGDRITNASSIHLGHLTPPAVGYYAAGPNHILPSNGFARSYSGLSVDSFVKKINFQQVTPLGLQNVGSTVATMSEAEELLGRKNSIIKRLELLD</sequence>
<dbReference type="PRINTS" id="PR00083">
    <property type="entry name" value="HOLDHDRGNASE"/>
</dbReference>
<comment type="cofactor">
    <cofactor evidence="1">
        <name>Zn(2+)</name>
        <dbReference type="ChEBI" id="CHEBI:29105"/>
    </cofactor>
</comment>
<name>A1ZJE8_MICM2</name>
<evidence type="ECO:0000256" key="8">
    <source>
        <dbReference type="RuleBase" id="RU004175"/>
    </source>
</evidence>
<dbReference type="RefSeq" id="WP_002696180.1">
    <property type="nucleotide sequence ID" value="NZ_AAWS01000010.1"/>
</dbReference>
<dbReference type="Gene3D" id="1.20.5.1300">
    <property type="match status" value="1"/>
</dbReference>
<keyword evidence="3" id="KW-0479">Metal-binding</keyword>
<comment type="similarity">
    <text evidence="2 6 8">Belongs to the histidinol dehydrogenase family.</text>
</comment>
<dbReference type="GO" id="GO:0051287">
    <property type="term" value="F:NAD binding"/>
    <property type="evidence" value="ECO:0007669"/>
    <property type="project" value="InterPro"/>
</dbReference>
<dbReference type="SUPFAM" id="SSF53720">
    <property type="entry name" value="ALDH-like"/>
    <property type="match status" value="1"/>
</dbReference>
<proteinExistence type="inferred from homology"/>
<organism evidence="9 10">
    <name type="scientific">Microscilla marina ATCC 23134</name>
    <dbReference type="NCBI Taxonomy" id="313606"/>
    <lineage>
        <taxon>Bacteria</taxon>
        <taxon>Pseudomonadati</taxon>
        <taxon>Bacteroidota</taxon>
        <taxon>Cytophagia</taxon>
        <taxon>Cytophagales</taxon>
        <taxon>Microscillaceae</taxon>
        <taxon>Microscilla</taxon>
    </lineage>
</organism>
<evidence type="ECO:0000313" key="10">
    <source>
        <dbReference type="Proteomes" id="UP000004095"/>
    </source>
</evidence>
<dbReference type="AlphaFoldDB" id="A1ZJE8"/>
<evidence type="ECO:0000256" key="1">
    <source>
        <dbReference type="ARBA" id="ARBA00001947"/>
    </source>
</evidence>
<keyword evidence="5 6" id="KW-0560">Oxidoreductase</keyword>
<keyword evidence="7" id="KW-0520">NAD</keyword>
<dbReference type="PANTHER" id="PTHR21256:SF2">
    <property type="entry name" value="HISTIDINE BIOSYNTHESIS TRIFUNCTIONAL PROTEIN"/>
    <property type="match status" value="1"/>
</dbReference>
<evidence type="ECO:0000256" key="2">
    <source>
        <dbReference type="ARBA" id="ARBA00010178"/>
    </source>
</evidence>
<feature type="binding site" evidence="7">
    <location>
        <position position="187"/>
    </location>
    <ligand>
        <name>NAD(+)</name>
        <dbReference type="ChEBI" id="CHEBI:57540"/>
    </ligand>
</feature>